<evidence type="ECO:0000256" key="1">
    <source>
        <dbReference type="SAM" id="MobiDB-lite"/>
    </source>
</evidence>
<keyword evidence="3" id="KW-1185">Reference proteome</keyword>
<dbReference type="Proteomes" id="UP001595997">
    <property type="component" value="Unassembled WGS sequence"/>
</dbReference>
<accession>A0ABV9A2V2</accession>
<evidence type="ECO:0000313" key="2">
    <source>
        <dbReference type="EMBL" id="MFC4494020.1"/>
    </source>
</evidence>
<sequence>MDSNSDRRDSEQRGRPRNDPRRDAESLRADDRRERYAAAMYEKANPGFRWIDAVSAGLPDCAYWREQADAAMAVADAENSRVTARYEKAAKLATAWQSNAANRATDNARMRAELTRKTAAYDELVETATNTVDRLRTDLDTATGLGEALGREVDRVSGELAAATDLANSEITARFDAEATIERLRAELESRTSDDIAEGFYDRAVAAEATIERVHAVLDSGRFGPAFGLRQDIRAALADDN</sequence>
<proteinExistence type="predicted"/>
<evidence type="ECO:0000313" key="3">
    <source>
        <dbReference type="Proteomes" id="UP001595997"/>
    </source>
</evidence>
<feature type="region of interest" description="Disordered" evidence="1">
    <location>
        <begin position="1"/>
        <end position="31"/>
    </location>
</feature>
<organism evidence="2 3">
    <name type="scientific">Streptomyces ovatisporus</name>
    <dbReference type="NCBI Taxonomy" id="1128682"/>
    <lineage>
        <taxon>Bacteria</taxon>
        <taxon>Bacillati</taxon>
        <taxon>Actinomycetota</taxon>
        <taxon>Actinomycetes</taxon>
        <taxon>Kitasatosporales</taxon>
        <taxon>Streptomycetaceae</taxon>
        <taxon>Streptomyces</taxon>
    </lineage>
</organism>
<name>A0ABV9A2V2_9ACTN</name>
<protein>
    <submittedName>
        <fullName evidence="2">Uncharacterized protein</fullName>
    </submittedName>
</protein>
<gene>
    <name evidence="2" type="ORF">ACFPA8_07730</name>
</gene>
<reference evidence="3" key="1">
    <citation type="journal article" date="2019" name="Int. J. Syst. Evol. Microbiol.">
        <title>The Global Catalogue of Microorganisms (GCM) 10K type strain sequencing project: providing services to taxonomists for standard genome sequencing and annotation.</title>
        <authorList>
            <consortium name="The Broad Institute Genomics Platform"/>
            <consortium name="The Broad Institute Genome Sequencing Center for Infectious Disease"/>
            <person name="Wu L."/>
            <person name="Ma J."/>
        </authorList>
    </citation>
    <scope>NUCLEOTIDE SEQUENCE [LARGE SCALE GENOMIC DNA]</scope>
    <source>
        <strain evidence="3">CGMCC 4.7357</strain>
    </source>
</reference>
<dbReference type="EMBL" id="JBHSFH010000004">
    <property type="protein sequence ID" value="MFC4494020.1"/>
    <property type="molecule type" value="Genomic_DNA"/>
</dbReference>
<dbReference type="RefSeq" id="WP_386444220.1">
    <property type="nucleotide sequence ID" value="NZ_JBHSFH010000004.1"/>
</dbReference>
<comment type="caution">
    <text evidence="2">The sequence shown here is derived from an EMBL/GenBank/DDBJ whole genome shotgun (WGS) entry which is preliminary data.</text>
</comment>